<dbReference type="InterPro" id="IPR006311">
    <property type="entry name" value="TAT_signal"/>
</dbReference>
<dbReference type="RefSeq" id="WP_216322555.1">
    <property type="nucleotide sequence ID" value="NZ_JAHKRT010000003.1"/>
</dbReference>
<dbReference type="Pfam" id="PF01963">
    <property type="entry name" value="TraB_PrgY_gumN"/>
    <property type="match status" value="1"/>
</dbReference>
<protein>
    <submittedName>
        <fullName evidence="1">TraB/GumN family protein</fullName>
    </submittedName>
</protein>
<dbReference type="PANTHER" id="PTHR40590">
    <property type="entry name" value="CYTOPLASMIC PROTEIN-RELATED"/>
    <property type="match status" value="1"/>
</dbReference>
<dbReference type="PROSITE" id="PS51318">
    <property type="entry name" value="TAT"/>
    <property type="match status" value="1"/>
</dbReference>
<dbReference type="PANTHER" id="PTHR40590:SF1">
    <property type="entry name" value="CYTOPLASMIC PROTEIN"/>
    <property type="match status" value="1"/>
</dbReference>
<sequence>MVDESHPLLDAQISRRQVLGSSALALSAAPAIGAVAHAAPLWTVRKGGRSIYVLGESLPRPIDWHNPIVEALLLRCGRLWTETNQIYRNAATDLAKAFGMSGSSSPLGLLSPAQMARVKKAAAMSHVSLDELDGARPWLVGATLEDAGYQTAGLIGKSANAILSAQAMAADIPVSSEFAVKDDVFAWFGGMTAQQDAQFLCFCADGVVLGRAGSERISASWLSGQLGPALDFVRHEEREYPELYEKLTVARNHGWIPRFEGMLREPKPTLVVVGLYHLVGPESLLVQARNAGFTVSYGI</sequence>
<reference evidence="1 2" key="1">
    <citation type="submission" date="2021-06" db="EMBL/GenBank/DDBJ databases">
        <title>Sphingomonas sp. XMGL2, whole genome shotgun sequencing project.</title>
        <authorList>
            <person name="Zhao G."/>
            <person name="Shen L."/>
        </authorList>
    </citation>
    <scope>NUCLEOTIDE SEQUENCE [LARGE SCALE GENOMIC DNA]</scope>
    <source>
        <strain evidence="1 2">XMGL2</strain>
    </source>
</reference>
<organism evidence="1 2">
    <name type="scientific">Sphingomonas quercus</name>
    <dbReference type="NCBI Taxonomy" id="2842451"/>
    <lineage>
        <taxon>Bacteria</taxon>
        <taxon>Pseudomonadati</taxon>
        <taxon>Pseudomonadota</taxon>
        <taxon>Alphaproteobacteria</taxon>
        <taxon>Sphingomonadales</taxon>
        <taxon>Sphingomonadaceae</taxon>
        <taxon>Sphingomonas</taxon>
    </lineage>
</organism>
<accession>A0ABS6BIN8</accession>
<evidence type="ECO:0000313" key="2">
    <source>
        <dbReference type="Proteomes" id="UP000776276"/>
    </source>
</evidence>
<comment type="caution">
    <text evidence="1">The sequence shown here is derived from an EMBL/GenBank/DDBJ whole genome shotgun (WGS) entry which is preliminary data.</text>
</comment>
<dbReference type="InterPro" id="IPR002816">
    <property type="entry name" value="TraB/PrgY/GumN_fam"/>
</dbReference>
<gene>
    <name evidence="1" type="ORF">KOF26_07350</name>
</gene>
<dbReference type="CDD" id="cd14789">
    <property type="entry name" value="Tiki"/>
    <property type="match status" value="1"/>
</dbReference>
<name>A0ABS6BIN8_9SPHN</name>
<dbReference type="Proteomes" id="UP000776276">
    <property type="component" value="Unassembled WGS sequence"/>
</dbReference>
<dbReference type="EMBL" id="JAHKRT010000003">
    <property type="protein sequence ID" value="MBU3077681.1"/>
    <property type="molecule type" value="Genomic_DNA"/>
</dbReference>
<evidence type="ECO:0000313" key="1">
    <source>
        <dbReference type="EMBL" id="MBU3077681.1"/>
    </source>
</evidence>
<dbReference type="InterPro" id="IPR047111">
    <property type="entry name" value="YbaP-like"/>
</dbReference>
<proteinExistence type="predicted"/>
<keyword evidence="2" id="KW-1185">Reference proteome</keyword>